<name>A0A2S6MVA9_RHOGL</name>
<feature type="domain" description="Uracil-DNA glycosylase-like" evidence="9">
    <location>
        <begin position="95"/>
        <end position="247"/>
    </location>
</feature>
<dbReference type="SUPFAM" id="SSF52141">
    <property type="entry name" value="Uracil-DNA glycosylase-like"/>
    <property type="match status" value="1"/>
</dbReference>
<comment type="caution">
    <text evidence="10">The sequence shown here is derived from an EMBL/GenBank/DDBJ whole genome shotgun (WGS) entry which is preliminary data.</text>
</comment>
<dbReference type="SMART" id="SM00987">
    <property type="entry name" value="UreE_C"/>
    <property type="match status" value="1"/>
</dbReference>
<evidence type="ECO:0000313" key="10">
    <source>
        <dbReference type="EMBL" id="PPQ26296.1"/>
    </source>
</evidence>
<dbReference type="AlphaFoldDB" id="A0A2S6MVA9"/>
<dbReference type="InterPro" id="IPR036895">
    <property type="entry name" value="Uracil-DNA_glycosylase-like_sf"/>
</dbReference>
<keyword evidence="5" id="KW-0408">Iron</keyword>
<dbReference type="RefSeq" id="WP_158258698.1">
    <property type="nucleotide sequence ID" value="NZ_NHRY01000270.1"/>
</dbReference>
<dbReference type="EMBL" id="NHRY01000270">
    <property type="protein sequence ID" value="PPQ26296.1"/>
    <property type="molecule type" value="Genomic_DNA"/>
</dbReference>
<feature type="compositionally biased region" description="Pro residues" evidence="8">
    <location>
        <begin position="46"/>
        <end position="55"/>
    </location>
</feature>
<protein>
    <recommendedName>
        <fullName evidence="9">Uracil-DNA glycosylase-like domain-containing protein</fullName>
    </recommendedName>
</protein>
<evidence type="ECO:0000256" key="4">
    <source>
        <dbReference type="ARBA" id="ARBA00022801"/>
    </source>
</evidence>
<keyword evidence="11" id="KW-1185">Reference proteome</keyword>
<dbReference type="OrthoDB" id="5290748at2"/>
<dbReference type="GO" id="GO:0046872">
    <property type="term" value="F:metal ion binding"/>
    <property type="evidence" value="ECO:0007669"/>
    <property type="project" value="UniProtKB-KW"/>
</dbReference>
<keyword evidence="1" id="KW-0004">4Fe-4S</keyword>
<dbReference type="InterPro" id="IPR051536">
    <property type="entry name" value="UDG_Type-4/5"/>
</dbReference>
<dbReference type="InterPro" id="IPR005122">
    <property type="entry name" value="Uracil-DNA_glycosylase-like"/>
</dbReference>
<gene>
    <name evidence="10" type="ORF">CCS01_30190</name>
</gene>
<dbReference type="PANTHER" id="PTHR33693">
    <property type="entry name" value="TYPE-5 URACIL-DNA GLYCOSYLASE"/>
    <property type="match status" value="1"/>
</dbReference>
<keyword evidence="3" id="KW-0227">DNA damage</keyword>
<dbReference type="Proteomes" id="UP000239724">
    <property type="component" value="Unassembled WGS sequence"/>
</dbReference>
<evidence type="ECO:0000313" key="11">
    <source>
        <dbReference type="Proteomes" id="UP000239724"/>
    </source>
</evidence>
<sequence length="260" mass="27969">MDDAYALLCLQLEWGADEAIAPDPIDRFRPLEPSPVERPEPVLRPAAPPAAPPPGTSAERALAVAGRAATLEDLRAAVAAFDGCALRDTASNTVFAEGDPSSPTLIIGEPPGREEDRGGHPFAGPEGALLDQMLASIRLDRNHLMLTPLLPWRPPGGRPVNAGELAVCLPFLHRLIGLLRPRRLVLFGPTAARSLLAPGTNRRRPPRGWTEATIPGLPHALPTLALPGLAEMLKTPPLRKDAWVGLRQLRHTLDEEQTRS</sequence>
<dbReference type="GO" id="GO:0097506">
    <property type="term" value="F:deaminated base DNA N-glycosylase activity"/>
    <property type="evidence" value="ECO:0007669"/>
    <property type="project" value="UniProtKB-ARBA"/>
</dbReference>
<evidence type="ECO:0000256" key="1">
    <source>
        <dbReference type="ARBA" id="ARBA00022485"/>
    </source>
</evidence>
<evidence type="ECO:0000256" key="8">
    <source>
        <dbReference type="SAM" id="MobiDB-lite"/>
    </source>
</evidence>
<organism evidence="10 11">
    <name type="scientific">Rhodopila globiformis</name>
    <name type="common">Rhodopseudomonas globiformis</name>
    <dbReference type="NCBI Taxonomy" id="1071"/>
    <lineage>
        <taxon>Bacteria</taxon>
        <taxon>Pseudomonadati</taxon>
        <taxon>Pseudomonadota</taxon>
        <taxon>Alphaproteobacteria</taxon>
        <taxon>Acetobacterales</taxon>
        <taxon>Acetobacteraceae</taxon>
        <taxon>Rhodopila</taxon>
    </lineage>
</organism>
<proteinExistence type="predicted"/>
<dbReference type="CDD" id="cd10030">
    <property type="entry name" value="UDG-F4_TTUDGA_SPO1dp_like"/>
    <property type="match status" value="1"/>
</dbReference>
<dbReference type="PANTHER" id="PTHR33693:SF1">
    <property type="entry name" value="TYPE-4 URACIL-DNA GLYCOSYLASE"/>
    <property type="match status" value="1"/>
</dbReference>
<dbReference type="SMART" id="SM00986">
    <property type="entry name" value="UDG"/>
    <property type="match status" value="1"/>
</dbReference>
<accession>A0A2S6MVA9</accession>
<evidence type="ECO:0000256" key="6">
    <source>
        <dbReference type="ARBA" id="ARBA00023014"/>
    </source>
</evidence>
<dbReference type="Gene3D" id="3.40.470.10">
    <property type="entry name" value="Uracil-DNA glycosylase-like domain"/>
    <property type="match status" value="1"/>
</dbReference>
<evidence type="ECO:0000259" key="9">
    <source>
        <dbReference type="SMART" id="SM00986"/>
    </source>
</evidence>
<evidence type="ECO:0000256" key="2">
    <source>
        <dbReference type="ARBA" id="ARBA00022723"/>
    </source>
</evidence>
<dbReference type="GO" id="GO:0006281">
    <property type="term" value="P:DNA repair"/>
    <property type="evidence" value="ECO:0007669"/>
    <property type="project" value="UniProtKB-KW"/>
</dbReference>
<keyword evidence="2" id="KW-0479">Metal-binding</keyword>
<dbReference type="GO" id="GO:0051539">
    <property type="term" value="F:4 iron, 4 sulfur cluster binding"/>
    <property type="evidence" value="ECO:0007669"/>
    <property type="project" value="UniProtKB-KW"/>
</dbReference>
<feature type="compositionally biased region" description="Basic and acidic residues" evidence="8">
    <location>
        <begin position="24"/>
        <end position="41"/>
    </location>
</feature>
<keyword evidence="4" id="KW-0378">Hydrolase</keyword>
<evidence type="ECO:0000256" key="5">
    <source>
        <dbReference type="ARBA" id="ARBA00023004"/>
    </source>
</evidence>
<keyword evidence="6" id="KW-0411">Iron-sulfur</keyword>
<dbReference type="Pfam" id="PF03167">
    <property type="entry name" value="UDG"/>
    <property type="match status" value="1"/>
</dbReference>
<evidence type="ECO:0000256" key="3">
    <source>
        <dbReference type="ARBA" id="ARBA00022763"/>
    </source>
</evidence>
<feature type="region of interest" description="Disordered" evidence="8">
    <location>
        <begin position="24"/>
        <end position="57"/>
    </location>
</feature>
<evidence type="ECO:0000256" key="7">
    <source>
        <dbReference type="ARBA" id="ARBA00023204"/>
    </source>
</evidence>
<keyword evidence="7" id="KW-0234">DNA repair</keyword>
<reference evidence="10 11" key="1">
    <citation type="journal article" date="2018" name="Arch. Microbiol.">
        <title>New insights into the metabolic potential of the phototrophic purple bacterium Rhodopila globiformis DSM 161(T) from its draft genome sequence and evidence for a vanadium-dependent nitrogenase.</title>
        <authorList>
            <person name="Imhoff J.F."/>
            <person name="Rahn T."/>
            <person name="Kunzel S."/>
            <person name="Neulinger S.C."/>
        </authorList>
    </citation>
    <scope>NUCLEOTIDE SEQUENCE [LARGE SCALE GENOMIC DNA]</scope>
    <source>
        <strain evidence="10 11">DSM 161</strain>
    </source>
</reference>